<proteinExistence type="predicted"/>
<feature type="compositionally biased region" description="Polar residues" evidence="1">
    <location>
        <begin position="50"/>
        <end position="63"/>
    </location>
</feature>
<comment type="caution">
    <text evidence="2">The sequence shown here is derived from an EMBL/GenBank/DDBJ whole genome shotgun (WGS) entry which is preliminary data.</text>
</comment>
<dbReference type="Proteomes" id="UP001434883">
    <property type="component" value="Unassembled WGS sequence"/>
</dbReference>
<name>A0ABV0Q5H6_9TELE</name>
<dbReference type="EMBL" id="JAHRIN010000239">
    <property type="protein sequence ID" value="MEQ2190823.1"/>
    <property type="molecule type" value="Genomic_DNA"/>
</dbReference>
<keyword evidence="3" id="KW-1185">Reference proteome</keyword>
<evidence type="ECO:0000313" key="2">
    <source>
        <dbReference type="EMBL" id="MEQ2190823.1"/>
    </source>
</evidence>
<evidence type="ECO:0000313" key="3">
    <source>
        <dbReference type="Proteomes" id="UP001434883"/>
    </source>
</evidence>
<reference evidence="2 3" key="1">
    <citation type="submission" date="2021-06" db="EMBL/GenBank/DDBJ databases">
        <authorList>
            <person name="Palmer J.M."/>
        </authorList>
    </citation>
    <scope>NUCLEOTIDE SEQUENCE [LARGE SCALE GENOMIC DNA]</scope>
    <source>
        <strain evidence="2 3">XC_2019</strain>
        <tissue evidence="2">Muscle</tissue>
    </source>
</reference>
<accession>A0ABV0Q5H6</accession>
<organism evidence="2 3">
    <name type="scientific">Xenoophorus captivus</name>
    <dbReference type="NCBI Taxonomy" id="1517983"/>
    <lineage>
        <taxon>Eukaryota</taxon>
        <taxon>Metazoa</taxon>
        <taxon>Chordata</taxon>
        <taxon>Craniata</taxon>
        <taxon>Vertebrata</taxon>
        <taxon>Euteleostomi</taxon>
        <taxon>Actinopterygii</taxon>
        <taxon>Neopterygii</taxon>
        <taxon>Teleostei</taxon>
        <taxon>Neoteleostei</taxon>
        <taxon>Acanthomorphata</taxon>
        <taxon>Ovalentaria</taxon>
        <taxon>Atherinomorphae</taxon>
        <taxon>Cyprinodontiformes</taxon>
        <taxon>Goodeidae</taxon>
        <taxon>Xenoophorus</taxon>
    </lineage>
</organism>
<evidence type="ECO:0000256" key="1">
    <source>
        <dbReference type="SAM" id="MobiDB-lite"/>
    </source>
</evidence>
<gene>
    <name evidence="2" type="ORF">XENOCAPTIV_011250</name>
</gene>
<protein>
    <submittedName>
        <fullName evidence="2">Uncharacterized protein</fullName>
    </submittedName>
</protein>
<sequence length="107" mass="11592">MKKAGEAMNSGRAAIWQCVWGSGRVWVQNPHMKSDGAQNVSVKPKDEGQVQRNVPQTLSNTHPENVASDLKWIRAQRTTDGASGVSVGSAFNVSEQSKHVFSGSKNQ</sequence>
<feature type="region of interest" description="Disordered" evidence="1">
    <location>
        <begin position="30"/>
        <end position="65"/>
    </location>
</feature>